<evidence type="ECO:0000313" key="17">
    <source>
        <dbReference type="EMBL" id="KAK9807240.1"/>
    </source>
</evidence>
<comment type="caution">
    <text evidence="17">The sequence shown here is derived from an EMBL/GenBank/DDBJ whole genome shotgun (WGS) entry which is preliminary data.</text>
</comment>
<dbReference type="GO" id="GO:0009435">
    <property type="term" value="P:NAD+ biosynthetic process"/>
    <property type="evidence" value="ECO:0007669"/>
    <property type="project" value="TreeGrafter"/>
</dbReference>
<evidence type="ECO:0000256" key="4">
    <source>
        <dbReference type="ARBA" id="ARBA00022642"/>
    </source>
</evidence>
<dbReference type="PANTHER" id="PTHR12039:SF0">
    <property type="entry name" value="NICOTINAMIDE-NUCLEOTIDE ADENYLYLTRANSFERASE"/>
    <property type="match status" value="1"/>
</dbReference>
<gene>
    <name evidence="17" type="ORF">WJX73_001226</name>
</gene>
<evidence type="ECO:0000256" key="9">
    <source>
        <dbReference type="ARBA" id="ARBA00023027"/>
    </source>
</evidence>
<evidence type="ECO:0000256" key="6">
    <source>
        <dbReference type="ARBA" id="ARBA00022695"/>
    </source>
</evidence>
<evidence type="ECO:0000256" key="2">
    <source>
        <dbReference type="ARBA" id="ARBA00004173"/>
    </source>
</evidence>
<evidence type="ECO:0000256" key="12">
    <source>
        <dbReference type="ARBA" id="ARBA00075132"/>
    </source>
</evidence>
<evidence type="ECO:0000256" key="7">
    <source>
        <dbReference type="ARBA" id="ARBA00022741"/>
    </source>
</evidence>
<keyword evidence="5" id="KW-0808">Transferase</keyword>
<dbReference type="InterPro" id="IPR004821">
    <property type="entry name" value="Cyt_trans-like"/>
</dbReference>
<keyword evidence="8" id="KW-0067">ATP-binding</keyword>
<dbReference type="Pfam" id="PF01467">
    <property type="entry name" value="CTP_transf_like"/>
    <property type="match status" value="1"/>
</dbReference>
<comment type="function">
    <text evidence="14">Catalyzes the formation of NAD(+) from nicotinamide mononucleotide (NMN) and ATP. Can also use the deamidated form; nicotinic acid mononucleotide (NaMN) as substrate with the same efficiency. Can use triazofurin monophosphate (TrMP) as substrate. Can also use GTP and ITP as nucleotide donors. Also catalyzes the reverse reaction, i.e. the pyrophosphorolytic cleavage of NAD(+). For the pyrophosphorolytic activity, can use NAD(+), NADH, NaAD, nicotinic acid adenine dinucleotide phosphate (NHD), nicotinamide guanine dinucleotide (NGD) as substrates. Fails to cleave phosphorylated dinucleotides NADP(+), NADPH and NaADP(+). Protects against axonal degeneration following injury. May be involved in the maintenance of axonal integrity. Also functions as a stress-response chaperone protein that prevents toxic aggregation of proteins; this function may be independent of its NAD(+) synthesis activity.</text>
</comment>
<dbReference type="EMBL" id="JALJOQ010000032">
    <property type="protein sequence ID" value="KAK9807240.1"/>
    <property type="molecule type" value="Genomic_DNA"/>
</dbReference>
<comment type="subcellular location">
    <subcellularLocation>
        <location evidence="2">Mitochondrion</location>
    </subcellularLocation>
</comment>
<protein>
    <recommendedName>
        <fullName evidence="11">Nicotinamide/nicotinic acid mononucleotide adenylyltransferase 3</fullName>
    </recommendedName>
    <alternativeName>
        <fullName evidence="12">Nicotinamide-nucleotide adenylyltransferase 3</fullName>
    </alternativeName>
    <alternativeName>
        <fullName evidence="13">Nicotinate-nucleotide adenylyltransferase 3</fullName>
    </alternativeName>
</protein>
<dbReference type="PANTHER" id="PTHR12039">
    <property type="entry name" value="NICOTINAMIDE MONONUCLEOTIDE ADENYLYLTRANSFERASE"/>
    <property type="match status" value="1"/>
</dbReference>
<sequence length="226" mass="24709">MFDIAAHRLAQDGFDVLGGYMSPVNDAYGKAGLASAQHRVNMCQLASADSPLVMVDGWEAAQPQYQNSLFVLRHVTVRLQDSLQGDSTPSPAGPPDAASSREHGLQDELARTCDPDAPRAMLLCGADLLESFVKPGVWRDGHVRHILEQHGVVCVARKGSDAEALLAREGTLLHELRTRVIVVTDPVQNDTSSTVVRDELAQGRPVRYLTSSSVVEYIQQHRLYRS</sequence>
<keyword evidence="4" id="KW-0662">Pyridine nucleotide biosynthesis</keyword>
<dbReference type="GO" id="GO:0004515">
    <property type="term" value="F:nicotinate-nucleotide adenylyltransferase activity"/>
    <property type="evidence" value="ECO:0007669"/>
    <property type="project" value="TreeGrafter"/>
</dbReference>
<feature type="compositionally biased region" description="Low complexity" evidence="15">
    <location>
        <begin position="85"/>
        <end position="98"/>
    </location>
</feature>
<dbReference type="Gene3D" id="3.40.50.620">
    <property type="entry name" value="HUPs"/>
    <property type="match status" value="1"/>
</dbReference>
<evidence type="ECO:0000256" key="8">
    <source>
        <dbReference type="ARBA" id="ARBA00022840"/>
    </source>
</evidence>
<evidence type="ECO:0000313" key="18">
    <source>
        <dbReference type="Proteomes" id="UP001465755"/>
    </source>
</evidence>
<dbReference type="InterPro" id="IPR051182">
    <property type="entry name" value="Euk_NMN_adenylyltrnsfrase"/>
</dbReference>
<dbReference type="GO" id="GO:0000309">
    <property type="term" value="F:nicotinamide-nucleotide adenylyltransferase activity"/>
    <property type="evidence" value="ECO:0007669"/>
    <property type="project" value="TreeGrafter"/>
</dbReference>
<dbReference type="GO" id="GO:0005759">
    <property type="term" value="C:mitochondrial matrix"/>
    <property type="evidence" value="ECO:0007669"/>
    <property type="project" value="UniProtKB-ARBA"/>
</dbReference>
<evidence type="ECO:0000256" key="11">
    <source>
        <dbReference type="ARBA" id="ARBA00074013"/>
    </source>
</evidence>
<evidence type="ECO:0000256" key="13">
    <source>
        <dbReference type="ARBA" id="ARBA00079369"/>
    </source>
</evidence>
<evidence type="ECO:0000256" key="14">
    <source>
        <dbReference type="ARBA" id="ARBA00093425"/>
    </source>
</evidence>
<comment type="cofactor">
    <cofactor evidence="1">
        <name>Mg(2+)</name>
        <dbReference type="ChEBI" id="CHEBI:18420"/>
    </cofactor>
</comment>
<dbReference type="GO" id="GO:0005524">
    <property type="term" value="F:ATP binding"/>
    <property type="evidence" value="ECO:0007669"/>
    <property type="project" value="UniProtKB-KW"/>
</dbReference>
<dbReference type="FunFam" id="3.40.50.620:FF:000221">
    <property type="entry name" value="Nicotinamide/nicotinic acid mononucleotide adenylyltransferase 3"/>
    <property type="match status" value="1"/>
</dbReference>
<dbReference type="AlphaFoldDB" id="A0AAW1PBU6"/>
<evidence type="ECO:0000256" key="1">
    <source>
        <dbReference type="ARBA" id="ARBA00001946"/>
    </source>
</evidence>
<proteinExistence type="predicted"/>
<evidence type="ECO:0000256" key="10">
    <source>
        <dbReference type="ARBA" id="ARBA00023128"/>
    </source>
</evidence>
<organism evidence="17 18">
    <name type="scientific">Symbiochloris irregularis</name>
    <dbReference type="NCBI Taxonomy" id="706552"/>
    <lineage>
        <taxon>Eukaryota</taxon>
        <taxon>Viridiplantae</taxon>
        <taxon>Chlorophyta</taxon>
        <taxon>core chlorophytes</taxon>
        <taxon>Trebouxiophyceae</taxon>
        <taxon>Trebouxiales</taxon>
        <taxon>Trebouxiaceae</taxon>
        <taxon>Symbiochloris</taxon>
    </lineage>
</organism>
<keyword evidence="9" id="KW-0520">NAD</keyword>
<comment type="subunit">
    <text evidence="3">Homotetramer.</text>
</comment>
<accession>A0AAW1PBU6</accession>
<name>A0AAW1PBU6_9CHLO</name>
<keyword evidence="6" id="KW-0548">Nucleotidyltransferase</keyword>
<evidence type="ECO:0000256" key="5">
    <source>
        <dbReference type="ARBA" id="ARBA00022679"/>
    </source>
</evidence>
<dbReference type="Proteomes" id="UP001465755">
    <property type="component" value="Unassembled WGS sequence"/>
</dbReference>
<keyword evidence="18" id="KW-1185">Reference proteome</keyword>
<dbReference type="SUPFAM" id="SSF52374">
    <property type="entry name" value="Nucleotidylyl transferase"/>
    <property type="match status" value="1"/>
</dbReference>
<feature type="region of interest" description="Disordered" evidence="15">
    <location>
        <begin position="82"/>
        <end position="107"/>
    </location>
</feature>
<feature type="domain" description="Cytidyltransferase-like" evidence="16">
    <location>
        <begin position="4"/>
        <end position="198"/>
    </location>
</feature>
<dbReference type="InterPro" id="IPR014729">
    <property type="entry name" value="Rossmann-like_a/b/a_fold"/>
</dbReference>
<evidence type="ECO:0000256" key="3">
    <source>
        <dbReference type="ARBA" id="ARBA00011881"/>
    </source>
</evidence>
<evidence type="ECO:0000259" key="16">
    <source>
        <dbReference type="Pfam" id="PF01467"/>
    </source>
</evidence>
<reference evidence="17 18" key="1">
    <citation type="journal article" date="2024" name="Nat. Commun.">
        <title>Phylogenomics reveals the evolutionary origins of lichenization in chlorophyte algae.</title>
        <authorList>
            <person name="Puginier C."/>
            <person name="Libourel C."/>
            <person name="Otte J."/>
            <person name="Skaloud P."/>
            <person name="Haon M."/>
            <person name="Grisel S."/>
            <person name="Petersen M."/>
            <person name="Berrin J.G."/>
            <person name="Delaux P.M."/>
            <person name="Dal Grande F."/>
            <person name="Keller J."/>
        </authorList>
    </citation>
    <scope>NUCLEOTIDE SEQUENCE [LARGE SCALE GENOMIC DNA]</scope>
    <source>
        <strain evidence="17 18">SAG 2036</strain>
    </source>
</reference>
<evidence type="ECO:0000256" key="15">
    <source>
        <dbReference type="SAM" id="MobiDB-lite"/>
    </source>
</evidence>
<keyword evidence="10" id="KW-0496">Mitochondrion</keyword>
<keyword evidence="7" id="KW-0547">Nucleotide-binding</keyword>